<sequence>MNVYAILGDDFFFSKFVIHYKTKNSIKDMMLTTNKLRFFQSLLSKQSLQLNDNAISPSLYQRQSSLHSSINCIHPKSVVIPFTTVSAFPFGNWSASNLTSLCSFFKTSTWYSWPSI</sequence>
<accession>A0A0L8GXK4</accession>
<dbReference type="AlphaFoldDB" id="A0A0L8GXK4"/>
<proteinExistence type="predicted"/>
<name>A0A0L8GXK4_OCTBM</name>
<organism evidence="1">
    <name type="scientific">Octopus bimaculoides</name>
    <name type="common">California two-spotted octopus</name>
    <dbReference type="NCBI Taxonomy" id="37653"/>
    <lineage>
        <taxon>Eukaryota</taxon>
        <taxon>Metazoa</taxon>
        <taxon>Spiralia</taxon>
        <taxon>Lophotrochozoa</taxon>
        <taxon>Mollusca</taxon>
        <taxon>Cephalopoda</taxon>
        <taxon>Coleoidea</taxon>
        <taxon>Octopodiformes</taxon>
        <taxon>Octopoda</taxon>
        <taxon>Incirrata</taxon>
        <taxon>Octopodidae</taxon>
        <taxon>Octopus</taxon>
    </lineage>
</organism>
<evidence type="ECO:0000313" key="1">
    <source>
        <dbReference type="EMBL" id="KOF81584.1"/>
    </source>
</evidence>
<reference evidence="1" key="1">
    <citation type="submission" date="2015-07" db="EMBL/GenBank/DDBJ databases">
        <title>MeaNS - Measles Nucleotide Surveillance Program.</title>
        <authorList>
            <person name="Tran T."/>
            <person name="Druce J."/>
        </authorList>
    </citation>
    <scope>NUCLEOTIDE SEQUENCE</scope>
    <source>
        <strain evidence="1">UCB-OBI-ISO-001</strain>
        <tissue evidence="1">Gonad</tissue>
    </source>
</reference>
<gene>
    <name evidence="1" type="ORF">OCBIM_22026326mg</name>
</gene>
<protein>
    <submittedName>
        <fullName evidence="1">Uncharacterized protein</fullName>
    </submittedName>
</protein>
<dbReference type="EMBL" id="KQ420027">
    <property type="protein sequence ID" value="KOF81584.1"/>
    <property type="molecule type" value="Genomic_DNA"/>
</dbReference>